<feature type="domain" description="Ketoreductase" evidence="3">
    <location>
        <begin position="15"/>
        <end position="196"/>
    </location>
</feature>
<proteinExistence type="inferred from homology"/>
<dbReference type="Pfam" id="PF13561">
    <property type="entry name" value="adh_short_C2"/>
    <property type="match status" value="1"/>
</dbReference>
<dbReference type="InterPro" id="IPR051122">
    <property type="entry name" value="SDR_DHRS6-like"/>
</dbReference>
<keyword evidence="5" id="KW-1185">Reference proteome</keyword>
<dbReference type="InterPro" id="IPR036291">
    <property type="entry name" value="NAD(P)-bd_dom_sf"/>
</dbReference>
<dbReference type="PROSITE" id="PS00061">
    <property type="entry name" value="ADH_SHORT"/>
    <property type="match status" value="1"/>
</dbReference>
<dbReference type="PRINTS" id="PR00080">
    <property type="entry name" value="SDRFAMILY"/>
</dbReference>
<evidence type="ECO:0000259" key="3">
    <source>
        <dbReference type="SMART" id="SM00822"/>
    </source>
</evidence>
<dbReference type="SMART" id="SM00822">
    <property type="entry name" value="PKS_KR"/>
    <property type="match status" value="1"/>
</dbReference>
<dbReference type="SUPFAM" id="SSF51735">
    <property type="entry name" value="NAD(P)-binding Rossmann-fold domains"/>
    <property type="match status" value="1"/>
</dbReference>
<dbReference type="PRINTS" id="PR00081">
    <property type="entry name" value="GDHRDH"/>
</dbReference>
<dbReference type="InterPro" id="IPR002347">
    <property type="entry name" value="SDR_fam"/>
</dbReference>
<dbReference type="RefSeq" id="WP_344019890.1">
    <property type="nucleotide sequence ID" value="NZ_BAAAJK010000006.1"/>
</dbReference>
<evidence type="ECO:0000256" key="1">
    <source>
        <dbReference type="ARBA" id="ARBA00006484"/>
    </source>
</evidence>
<dbReference type="Gene3D" id="3.40.50.720">
    <property type="entry name" value="NAD(P)-binding Rossmann-like Domain"/>
    <property type="match status" value="1"/>
</dbReference>
<dbReference type="InterPro" id="IPR057326">
    <property type="entry name" value="KR_dom"/>
</dbReference>
<organism evidence="4 5">
    <name type="scientific">Pseudonocardia kongjuensis</name>
    <dbReference type="NCBI Taxonomy" id="102227"/>
    <lineage>
        <taxon>Bacteria</taxon>
        <taxon>Bacillati</taxon>
        <taxon>Actinomycetota</taxon>
        <taxon>Actinomycetes</taxon>
        <taxon>Pseudonocardiales</taxon>
        <taxon>Pseudonocardiaceae</taxon>
        <taxon>Pseudonocardia</taxon>
    </lineage>
</organism>
<comment type="similarity">
    <text evidence="1">Belongs to the short-chain dehydrogenases/reductases (SDR) family.</text>
</comment>
<accession>A0ABN1XL72</accession>
<evidence type="ECO:0000313" key="4">
    <source>
        <dbReference type="EMBL" id="GAA1384557.1"/>
    </source>
</evidence>
<dbReference type="CDD" id="cd05233">
    <property type="entry name" value="SDR_c"/>
    <property type="match status" value="1"/>
</dbReference>
<reference evidence="4 5" key="1">
    <citation type="journal article" date="2019" name="Int. J. Syst. Evol. Microbiol.">
        <title>The Global Catalogue of Microorganisms (GCM) 10K type strain sequencing project: providing services to taxonomists for standard genome sequencing and annotation.</title>
        <authorList>
            <consortium name="The Broad Institute Genomics Platform"/>
            <consortium name="The Broad Institute Genome Sequencing Center for Infectious Disease"/>
            <person name="Wu L."/>
            <person name="Ma J."/>
        </authorList>
    </citation>
    <scope>NUCLEOTIDE SEQUENCE [LARGE SCALE GENOMIC DNA]</scope>
    <source>
        <strain evidence="4 5">JCM 11896</strain>
    </source>
</reference>
<name>A0ABN1XL72_9PSEU</name>
<dbReference type="InterPro" id="IPR020904">
    <property type="entry name" value="Sc_DH/Rdtase_CS"/>
</dbReference>
<comment type="caution">
    <text evidence="4">The sequence shown here is derived from an EMBL/GenBank/DDBJ whole genome shotgun (WGS) entry which is preliminary data.</text>
</comment>
<sequence length="259" mass="26123">MPDSPATHPSQLAGRTAVVTGAASGIGRATAALFVRRGARVLAVDLDAAGLAGLAAELGPDAALGTLTADLTAPGAPDTVIDRARTEFGTPDVLANIAGKAGDGPIDATTDDDLDRYLQLNLGTAFRLTRAFAAACEGGGAVVNTSSTFALVGVRGSAPYSAAKGAVTSLTRQLAADLGRRDIRVNAVAPGLVRTPATAAKIDSGIFEDVVTRSRPLPRVGRPDDVAGAVAFLASDDAAFVTGVTLPVCGGWSTTRFRE</sequence>
<dbReference type="Proteomes" id="UP001501414">
    <property type="component" value="Unassembled WGS sequence"/>
</dbReference>
<dbReference type="PANTHER" id="PTHR43477:SF1">
    <property type="entry name" value="DIHYDROANTICAPSIN 7-DEHYDROGENASE"/>
    <property type="match status" value="1"/>
</dbReference>
<gene>
    <name evidence="4" type="ORF">GCM10009613_15560</name>
</gene>
<evidence type="ECO:0000256" key="2">
    <source>
        <dbReference type="ARBA" id="ARBA00023002"/>
    </source>
</evidence>
<evidence type="ECO:0000313" key="5">
    <source>
        <dbReference type="Proteomes" id="UP001501414"/>
    </source>
</evidence>
<keyword evidence="2" id="KW-0560">Oxidoreductase</keyword>
<dbReference type="EMBL" id="BAAAJK010000006">
    <property type="protein sequence ID" value="GAA1384557.1"/>
    <property type="molecule type" value="Genomic_DNA"/>
</dbReference>
<dbReference type="PANTHER" id="PTHR43477">
    <property type="entry name" value="DIHYDROANTICAPSIN 7-DEHYDROGENASE"/>
    <property type="match status" value="1"/>
</dbReference>
<protein>
    <submittedName>
        <fullName evidence="4">SDR family oxidoreductase</fullName>
    </submittedName>
</protein>